<comment type="caution">
    <text evidence="1">The sequence shown here is derived from an EMBL/GenBank/DDBJ whole genome shotgun (WGS) entry which is preliminary data.</text>
</comment>
<feature type="non-terminal residue" evidence="1">
    <location>
        <position position="215"/>
    </location>
</feature>
<gene>
    <name evidence="1" type="ORF">B0J13DRAFT_446879</name>
</gene>
<reference evidence="1" key="1">
    <citation type="journal article" date="2021" name="Nat. Commun.">
        <title>Genetic determinants of endophytism in the Arabidopsis root mycobiome.</title>
        <authorList>
            <person name="Mesny F."/>
            <person name="Miyauchi S."/>
            <person name="Thiergart T."/>
            <person name="Pickel B."/>
            <person name="Atanasova L."/>
            <person name="Karlsson M."/>
            <person name="Huettel B."/>
            <person name="Barry K.W."/>
            <person name="Haridas S."/>
            <person name="Chen C."/>
            <person name="Bauer D."/>
            <person name="Andreopoulos W."/>
            <person name="Pangilinan J."/>
            <person name="LaButti K."/>
            <person name="Riley R."/>
            <person name="Lipzen A."/>
            <person name="Clum A."/>
            <person name="Drula E."/>
            <person name="Henrissat B."/>
            <person name="Kohler A."/>
            <person name="Grigoriev I.V."/>
            <person name="Martin F.M."/>
            <person name="Hacquard S."/>
        </authorList>
    </citation>
    <scope>NUCLEOTIDE SEQUENCE</scope>
    <source>
        <strain evidence="1">MPI-CAGE-AT-0021</strain>
    </source>
</reference>
<name>A0A9P9EMI1_9HYPO</name>
<dbReference type="Proteomes" id="UP000717696">
    <property type="component" value="Unassembled WGS sequence"/>
</dbReference>
<evidence type="ECO:0000313" key="1">
    <source>
        <dbReference type="EMBL" id="KAH7140198.1"/>
    </source>
</evidence>
<protein>
    <submittedName>
        <fullName evidence="1">Uncharacterized protein</fullName>
    </submittedName>
</protein>
<dbReference type="OrthoDB" id="1046782at2759"/>
<dbReference type="EMBL" id="JAGMUU010000013">
    <property type="protein sequence ID" value="KAH7140198.1"/>
    <property type="molecule type" value="Genomic_DNA"/>
</dbReference>
<keyword evidence="2" id="KW-1185">Reference proteome</keyword>
<evidence type="ECO:0000313" key="2">
    <source>
        <dbReference type="Proteomes" id="UP000717696"/>
    </source>
</evidence>
<dbReference type="AlphaFoldDB" id="A0A9P9EMI1"/>
<accession>A0A9P9EMI1</accession>
<proteinExistence type="predicted"/>
<sequence length="215" mass="24364">TCYSTQIEVVLQGSLTRQEILDTLDTEHSPDLQYATALLETAMTGVLPNGTNTVTQAIDATTLLNYWHMNVLGNLPRAGASNSVRTPNDYFMDRFGSTGNREPLLLAERNMNQVKARQRIQQNREQLLQATLRISSAVPQLARLHQIHQEFDFDWYRTRTSTARDWVTSQLDQISAAYLSVSPQRPDYQVVTAAVASFRNELGYMLPPPEDTKKY</sequence>
<organism evidence="1 2">
    <name type="scientific">Dactylonectria estremocensis</name>
    <dbReference type="NCBI Taxonomy" id="1079267"/>
    <lineage>
        <taxon>Eukaryota</taxon>
        <taxon>Fungi</taxon>
        <taxon>Dikarya</taxon>
        <taxon>Ascomycota</taxon>
        <taxon>Pezizomycotina</taxon>
        <taxon>Sordariomycetes</taxon>
        <taxon>Hypocreomycetidae</taxon>
        <taxon>Hypocreales</taxon>
        <taxon>Nectriaceae</taxon>
        <taxon>Dactylonectria</taxon>
    </lineage>
</organism>